<evidence type="ECO:0000313" key="10">
    <source>
        <dbReference type="EMBL" id="SSD58322.1"/>
    </source>
</evidence>
<feature type="transmembrane region" description="Helical" evidence="9">
    <location>
        <begin position="497"/>
        <end position="514"/>
    </location>
</feature>
<dbReference type="GO" id="GO:0051117">
    <property type="term" value="F:ATPase binding"/>
    <property type="evidence" value="ECO:0007669"/>
    <property type="project" value="TreeGrafter"/>
</dbReference>
<reference evidence="11" key="1">
    <citation type="submission" date="2018-06" db="EMBL/GenBank/DDBJ databases">
        <authorList>
            <person name="Guldener U."/>
        </authorList>
    </citation>
    <scope>NUCLEOTIDE SEQUENCE [LARGE SCALE GENOMIC DNA]</scope>
    <source>
        <strain evidence="11">UTAD17</strain>
    </source>
</reference>
<feature type="transmembrane region" description="Helical" evidence="9">
    <location>
        <begin position="801"/>
        <end position="824"/>
    </location>
</feature>
<feature type="transmembrane region" description="Helical" evidence="9">
    <location>
        <begin position="602"/>
        <end position="626"/>
    </location>
</feature>
<accession>A0A376B102</accession>
<dbReference type="EMBL" id="UFAJ01000005">
    <property type="protein sequence ID" value="SSD58322.1"/>
    <property type="molecule type" value="Genomic_DNA"/>
</dbReference>
<gene>
    <name evidence="10" type="ORF">SCODWIG_00083</name>
</gene>
<evidence type="ECO:0000256" key="3">
    <source>
        <dbReference type="ARBA" id="ARBA00022448"/>
    </source>
</evidence>
<dbReference type="VEuPathDB" id="FungiDB:SCODWIG_00083"/>
<comment type="similarity">
    <text evidence="2 9">Belongs to the V-ATPase 116 kDa subunit family.</text>
</comment>
<dbReference type="Pfam" id="PF01496">
    <property type="entry name" value="V_ATPase_I"/>
    <property type="match status" value="1"/>
</dbReference>
<sequence>MTSVVNEKDEAIFRSAEMSLFQLFIPAENARETAYQLGASKLVQFRDLNRKIRTFQRHFVDEIRKLDNTQRQYNYFAKLLEKYNIPISNTSYYLNDEDDEESSEGGRLRLIKNLRIPTTGEIDEYSNNATLLEQRLTEMVDALNSLESSKVDLEQFRHVLNAGDIFFDGDNRKKARTTSIVSQPDSIIMDGNNVSENANISFVTGLIPRDKIGTLEQILWRVLRGNLFFYHLEIETPIYDSKLNKEVAKNCFIVFSHGDLIINRIKKISESLDAQLYDISSDSVSRTKQLHNCNVRLQDLYTVLETTRTTLESELYAIGKELNSWAFDVSRDKQVYSIMNLWEYDSANRKTLTAEGWIPTDELNYLQAVLNGGDEGGATFGSANSGISESSSNNNDIPPCIINVVSTTRTPPTFHRTNKFTQGFQDICDCYGIAQYREINAGLPTIVTFPFMFAIMFGDMGHGLLMFLAASVLVLNEKKIGRMKRDEIFDMAYSGRYILLMMGLFSIYTGFLYNDMFSKSLTLFKSGWKWPSDFKLGETIMAKQVGVYSFGLDYAWHGTENGLLFSNSYKMKLSILMGFIHMSYSYMFSLANHLFFGSVIDIIGNFIPGLIFMQGIFGYLSVCIVYKWAKDWIKDSKPAPGLLNMLINMFLSPGVIDDELYPHQAKVQVVLLLLALICIPWLLLVKPLHFKFTHGNKKHELLPQSETADVENQHVAVVHGEDSNDDNEEIDDDDDDETPHEENFGDLMIHQVIHTIEFCLNCVSHTASYLRLWALSLAHAQLSEVLWTMTIQIAFNMSGVIGVIMTVCLFALWFVLTCAVLVVMEGTSAMLHSLRLHWVESMSKFFVGEGILYEPFKFEFQELL</sequence>
<evidence type="ECO:0000256" key="4">
    <source>
        <dbReference type="ARBA" id="ARBA00022692"/>
    </source>
</evidence>
<evidence type="ECO:0000256" key="9">
    <source>
        <dbReference type="RuleBase" id="RU361189"/>
    </source>
</evidence>
<feature type="transmembrane region" description="Helical" evidence="9">
    <location>
        <begin position="772"/>
        <end position="795"/>
    </location>
</feature>
<keyword evidence="3 9" id="KW-0813">Transport</keyword>
<evidence type="ECO:0000313" key="11">
    <source>
        <dbReference type="Proteomes" id="UP000262825"/>
    </source>
</evidence>
<dbReference type="PANTHER" id="PTHR11629">
    <property type="entry name" value="VACUOLAR PROTON ATPASES"/>
    <property type="match status" value="1"/>
</dbReference>
<protein>
    <recommendedName>
        <fullName evidence="9">V-type proton ATPase subunit a</fullName>
    </recommendedName>
</protein>
<organism evidence="10 11">
    <name type="scientific">Saccharomycodes ludwigii</name>
    <dbReference type="NCBI Taxonomy" id="36035"/>
    <lineage>
        <taxon>Eukaryota</taxon>
        <taxon>Fungi</taxon>
        <taxon>Dikarya</taxon>
        <taxon>Ascomycota</taxon>
        <taxon>Saccharomycotina</taxon>
        <taxon>Saccharomycetes</taxon>
        <taxon>Saccharomycodales</taxon>
        <taxon>Saccharomycodaceae</taxon>
        <taxon>Saccharomycodes</taxon>
    </lineage>
</organism>
<evidence type="ECO:0000256" key="1">
    <source>
        <dbReference type="ARBA" id="ARBA00004141"/>
    </source>
</evidence>
<keyword evidence="6 9" id="KW-1133">Transmembrane helix</keyword>
<dbReference type="InterPro" id="IPR002490">
    <property type="entry name" value="V-ATPase_116kDa_su"/>
</dbReference>
<feature type="transmembrane region" description="Helical" evidence="9">
    <location>
        <begin position="668"/>
        <end position="688"/>
    </location>
</feature>
<keyword evidence="8 9" id="KW-0472">Membrane</keyword>
<dbReference type="GO" id="GO:0000220">
    <property type="term" value="C:vacuolar proton-transporting V-type ATPase, V0 domain"/>
    <property type="evidence" value="ECO:0007669"/>
    <property type="project" value="InterPro"/>
</dbReference>
<evidence type="ECO:0000256" key="6">
    <source>
        <dbReference type="ARBA" id="ARBA00022989"/>
    </source>
</evidence>
<dbReference type="AlphaFoldDB" id="A0A376B102"/>
<dbReference type="PIRSF" id="PIRSF001293">
    <property type="entry name" value="ATP6V0A1"/>
    <property type="match status" value="1"/>
</dbReference>
<evidence type="ECO:0000256" key="8">
    <source>
        <dbReference type="ARBA" id="ARBA00023136"/>
    </source>
</evidence>
<dbReference type="GO" id="GO:0000329">
    <property type="term" value="C:fungal-type vacuole membrane"/>
    <property type="evidence" value="ECO:0007669"/>
    <property type="project" value="TreeGrafter"/>
</dbReference>
<comment type="function">
    <text evidence="9">Essential component of the vacuolar proton pump (V-ATPase), a multimeric enzyme that catalyzes the translocation of protons across the membranes. Required for assembly and activity of the V-ATPase.</text>
</comment>
<evidence type="ECO:0000256" key="7">
    <source>
        <dbReference type="ARBA" id="ARBA00023065"/>
    </source>
</evidence>
<dbReference type="PANTHER" id="PTHR11629:SF63">
    <property type="entry name" value="V-TYPE PROTON ATPASE SUBUNIT A"/>
    <property type="match status" value="1"/>
</dbReference>
<evidence type="ECO:0000256" key="5">
    <source>
        <dbReference type="ARBA" id="ARBA00022781"/>
    </source>
</evidence>
<dbReference type="Proteomes" id="UP000262825">
    <property type="component" value="Unassembled WGS sequence"/>
</dbReference>
<feature type="transmembrane region" description="Helical" evidence="9">
    <location>
        <begin position="573"/>
        <end position="596"/>
    </location>
</feature>
<keyword evidence="11" id="KW-1185">Reference proteome</keyword>
<dbReference type="GO" id="GO:0046961">
    <property type="term" value="F:proton-transporting ATPase activity, rotational mechanism"/>
    <property type="evidence" value="ECO:0007669"/>
    <property type="project" value="InterPro"/>
</dbReference>
<keyword evidence="5 9" id="KW-0375">Hydrogen ion transport</keyword>
<name>A0A376B102_9ASCO</name>
<evidence type="ECO:0000256" key="2">
    <source>
        <dbReference type="ARBA" id="ARBA00009904"/>
    </source>
</evidence>
<proteinExistence type="inferred from homology"/>
<dbReference type="GO" id="GO:0007035">
    <property type="term" value="P:vacuolar acidification"/>
    <property type="evidence" value="ECO:0007669"/>
    <property type="project" value="TreeGrafter"/>
</dbReference>
<dbReference type="InterPro" id="IPR026028">
    <property type="entry name" value="V-type_ATPase_116kDa_su_euka"/>
</dbReference>
<keyword evidence="7 9" id="KW-0406">Ion transport</keyword>
<comment type="subcellular location">
    <subcellularLocation>
        <location evidence="1">Membrane</location>
        <topology evidence="1">Multi-pass membrane protein</topology>
    </subcellularLocation>
</comment>
<keyword evidence="4 9" id="KW-0812">Transmembrane</keyword>
<feature type="transmembrane region" description="Helical" evidence="9">
    <location>
        <begin position="451"/>
        <end position="476"/>
    </location>
</feature>